<evidence type="ECO:0000313" key="2">
    <source>
        <dbReference type="EMBL" id="MED3563966.1"/>
    </source>
</evidence>
<dbReference type="Pfam" id="PF14163">
    <property type="entry name" value="SieB"/>
    <property type="match status" value="1"/>
</dbReference>
<keyword evidence="1" id="KW-1133">Transmembrane helix</keyword>
<keyword evidence="1" id="KW-0812">Transmembrane</keyword>
<feature type="transmembrane region" description="Helical" evidence="1">
    <location>
        <begin position="12"/>
        <end position="30"/>
    </location>
</feature>
<protein>
    <submittedName>
        <fullName evidence="2">Superinfection exclusion B family protein</fullName>
    </submittedName>
</protein>
<gene>
    <name evidence="2" type="ORF">P4447_16190</name>
</gene>
<proteinExistence type="predicted"/>
<dbReference type="RefSeq" id="WP_327969070.1">
    <property type="nucleotide sequence ID" value="NZ_JARMQG010000248.1"/>
</dbReference>
<accession>A0ABU6NEQ8</accession>
<keyword evidence="3" id="KW-1185">Reference proteome</keyword>
<dbReference type="EMBL" id="JARMQG010000248">
    <property type="protein sequence ID" value="MED3563966.1"/>
    <property type="molecule type" value="Genomic_DNA"/>
</dbReference>
<feature type="transmembrane region" description="Helical" evidence="1">
    <location>
        <begin position="50"/>
        <end position="69"/>
    </location>
</feature>
<dbReference type="Proteomes" id="UP001330749">
    <property type="component" value="Unassembled WGS sequence"/>
</dbReference>
<dbReference type="InterPro" id="IPR025982">
    <property type="entry name" value="SieB"/>
</dbReference>
<sequence length="192" mass="22040">MNVDFKITEILNLPAKIMAAISLASGILLFSPVDFLKALFMLGFRENNGFIIGIVFVGSLSILVINLIIQTFKVISNNKAKKKFYATAPERLKKLNPYQKAIIYRLYIEDNRTLPLPLHDGAVMELDQKFMIGKATTQYMVNDLNNASFPYLLQPWVSDELSSKPDLLSDFFTAYELQCEKDYHRRSNNNFW</sequence>
<organism evidence="2 3">
    <name type="scientific">Bacillus xiapuensis</name>
    <dbReference type="NCBI Taxonomy" id="2014075"/>
    <lineage>
        <taxon>Bacteria</taxon>
        <taxon>Bacillati</taxon>
        <taxon>Bacillota</taxon>
        <taxon>Bacilli</taxon>
        <taxon>Bacillales</taxon>
        <taxon>Bacillaceae</taxon>
        <taxon>Bacillus</taxon>
    </lineage>
</organism>
<reference evidence="2 3" key="1">
    <citation type="submission" date="2023-03" db="EMBL/GenBank/DDBJ databases">
        <title>Bacillus Genome Sequencing.</title>
        <authorList>
            <person name="Dunlap C."/>
        </authorList>
    </citation>
    <scope>NUCLEOTIDE SEQUENCE [LARGE SCALE GENOMIC DNA]</scope>
    <source>
        <strain evidence="2 3">B-14544</strain>
    </source>
</reference>
<evidence type="ECO:0000256" key="1">
    <source>
        <dbReference type="SAM" id="Phobius"/>
    </source>
</evidence>
<comment type="caution">
    <text evidence="2">The sequence shown here is derived from an EMBL/GenBank/DDBJ whole genome shotgun (WGS) entry which is preliminary data.</text>
</comment>
<evidence type="ECO:0000313" key="3">
    <source>
        <dbReference type="Proteomes" id="UP001330749"/>
    </source>
</evidence>
<name>A0ABU6NEQ8_9BACI</name>
<keyword evidence="1" id="KW-0472">Membrane</keyword>